<dbReference type="RefSeq" id="XP_028149887.1">
    <property type="nucleotide sequence ID" value="XM_028294086.1"/>
</dbReference>
<evidence type="ECO:0000313" key="3">
    <source>
        <dbReference type="RefSeq" id="XP_028149889.1"/>
    </source>
</evidence>
<name>A0A6P7GJR2_DIAVI</name>
<dbReference type="RefSeq" id="XP_028149889.1">
    <property type="nucleotide sequence ID" value="XM_028294088.1"/>
</dbReference>
<organism evidence="3">
    <name type="scientific">Diabrotica virgifera virgifera</name>
    <name type="common">western corn rootworm</name>
    <dbReference type="NCBI Taxonomy" id="50390"/>
    <lineage>
        <taxon>Eukaryota</taxon>
        <taxon>Metazoa</taxon>
        <taxon>Ecdysozoa</taxon>
        <taxon>Arthropoda</taxon>
        <taxon>Hexapoda</taxon>
        <taxon>Insecta</taxon>
        <taxon>Pterygota</taxon>
        <taxon>Neoptera</taxon>
        <taxon>Endopterygota</taxon>
        <taxon>Coleoptera</taxon>
        <taxon>Polyphaga</taxon>
        <taxon>Cucujiformia</taxon>
        <taxon>Chrysomeloidea</taxon>
        <taxon>Chrysomelidae</taxon>
        <taxon>Galerucinae</taxon>
        <taxon>Diabroticina</taxon>
        <taxon>Diabroticites</taxon>
        <taxon>Diabrotica</taxon>
    </lineage>
</organism>
<proteinExistence type="predicted"/>
<reference evidence="1 2" key="1">
    <citation type="submission" date="2025-04" db="UniProtKB">
        <authorList>
            <consortium name="RefSeq"/>
        </authorList>
    </citation>
    <scope>IDENTIFICATION</scope>
    <source>
        <tissue evidence="1 2">Whole insect</tissue>
    </source>
</reference>
<evidence type="ECO:0000313" key="1">
    <source>
        <dbReference type="RefSeq" id="XP_028149887.1"/>
    </source>
</evidence>
<gene>
    <name evidence="1 2 3" type="primary">LOC114343280</name>
</gene>
<dbReference type="AlphaFoldDB" id="A0A6P7GJR2"/>
<accession>A0A6P7GJR2</accession>
<dbReference type="RefSeq" id="XP_028149888.1">
    <property type="nucleotide sequence ID" value="XM_028294087.1"/>
</dbReference>
<sequence length="156" mass="18325">MLNNNEKRNNRGGDRKCKNQWYTYVTKIKRHGMYEMAEKAIKQIKERVKQPETVIRVIVNNEINKDDVRKSLEFVGRGENINWEIIVRGKEMDREVRNEQEEALLIKTGGKTYTDVLKEMNRKIDIGKIGVKVDRLKKTEGGDILVKLKGREPRKN</sequence>
<evidence type="ECO:0000313" key="2">
    <source>
        <dbReference type="RefSeq" id="XP_028149888.1"/>
    </source>
</evidence>
<protein>
    <submittedName>
        <fullName evidence="1">Uncharacterized protein LOC114343280 isoform X1</fullName>
    </submittedName>
    <submittedName>
        <fullName evidence="2">Uncharacterized protein LOC114343280 isoform X2</fullName>
    </submittedName>
    <submittedName>
        <fullName evidence="3">Uncharacterized protein LOC114343280 isoform X3</fullName>
    </submittedName>
</protein>